<evidence type="ECO:0000259" key="2">
    <source>
        <dbReference type="Pfam" id="PF04471"/>
    </source>
</evidence>
<dbReference type="RefSeq" id="WP_160982091.1">
    <property type="nucleotide sequence ID" value="NZ_WVHK01000119.1"/>
</dbReference>
<protein>
    <recommendedName>
        <fullName evidence="2">Restriction endonuclease type IV Mrr domain-containing protein</fullName>
    </recommendedName>
</protein>
<dbReference type="InterPro" id="IPR011856">
    <property type="entry name" value="tRNA_endonuc-like_dom_sf"/>
</dbReference>
<dbReference type="GO" id="GO:0009307">
    <property type="term" value="P:DNA restriction-modification system"/>
    <property type="evidence" value="ECO:0007669"/>
    <property type="project" value="InterPro"/>
</dbReference>
<accession>A0A6I4YVL5</accession>
<keyword evidence="4" id="KW-1185">Reference proteome</keyword>
<keyword evidence="1" id="KW-0472">Membrane</keyword>
<dbReference type="SUPFAM" id="SSF52980">
    <property type="entry name" value="Restriction endonuclease-like"/>
    <property type="match status" value="1"/>
</dbReference>
<dbReference type="Proteomes" id="UP000430519">
    <property type="component" value="Unassembled WGS sequence"/>
</dbReference>
<reference evidence="3 4" key="1">
    <citation type="submission" date="2019-11" db="EMBL/GenBank/DDBJ databases">
        <title>Genome sequence of Deinococcus xianganensis Y35, AI-2 producing algicidal bacterium, isolated from lake water.</title>
        <authorList>
            <person name="Li Y."/>
        </authorList>
    </citation>
    <scope>NUCLEOTIDE SEQUENCE [LARGE SCALE GENOMIC DNA]</scope>
    <source>
        <strain evidence="3 4">Y35</strain>
    </source>
</reference>
<name>A0A6I4YVL5_9DEIO</name>
<organism evidence="3 4">
    <name type="scientific">Deinococcus xianganensis</name>
    <dbReference type="NCBI Taxonomy" id="1507289"/>
    <lineage>
        <taxon>Bacteria</taxon>
        <taxon>Thermotogati</taxon>
        <taxon>Deinococcota</taxon>
        <taxon>Deinococci</taxon>
        <taxon>Deinococcales</taxon>
        <taxon>Deinococcaceae</taxon>
        <taxon>Deinococcus</taxon>
    </lineage>
</organism>
<dbReference type="Pfam" id="PF04471">
    <property type="entry name" value="Mrr_cat"/>
    <property type="match status" value="1"/>
</dbReference>
<dbReference type="PANTHER" id="PTHR30015:SF6">
    <property type="entry name" value="SLL1429 PROTEIN"/>
    <property type="match status" value="1"/>
</dbReference>
<dbReference type="PANTHER" id="PTHR30015">
    <property type="entry name" value="MRR RESTRICTION SYSTEM PROTEIN"/>
    <property type="match status" value="1"/>
</dbReference>
<evidence type="ECO:0000313" key="4">
    <source>
        <dbReference type="Proteomes" id="UP000430519"/>
    </source>
</evidence>
<dbReference type="InterPro" id="IPR052906">
    <property type="entry name" value="Type_IV_Methyl-Rstrct_Enzyme"/>
</dbReference>
<dbReference type="GO" id="GO:0003677">
    <property type="term" value="F:DNA binding"/>
    <property type="evidence" value="ECO:0007669"/>
    <property type="project" value="InterPro"/>
</dbReference>
<keyword evidence="1" id="KW-1133">Transmembrane helix</keyword>
<gene>
    <name evidence="3" type="ORF">GLX28_18865</name>
</gene>
<dbReference type="Gene3D" id="3.40.1350.10">
    <property type="match status" value="1"/>
</dbReference>
<evidence type="ECO:0000313" key="3">
    <source>
        <dbReference type="EMBL" id="MXV21685.1"/>
    </source>
</evidence>
<comment type="caution">
    <text evidence="3">The sequence shown here is derived from an EMBL/GenBank/DDBJ whole genome shotgun (WGS) entry which is preliminary data.</text>
</comment>
<sequence length="172" mass="19167">MSAEPGLPRPDTNLGTLLAFLIIWFFAWLSGRDRTRTLEREDYTGLNGQTFEVHVRDVFRTLPGWTADITQGSHDMGLDVLATAPDGQRWAVQVKHYQTGAPGIAAVQEAYFAQEYHDCHRALVVTSAPRVTPAARKGAQKVGVRIWTGDDLREVQRHLLTSDPLPPLLHLS</sequence>
<feature type="domain" description="Restriction endonuclease type IV Mrr" evidence="2">
    <location>
        <begin position="46"/>
        <end position="154"/>
    </location>
</feature>
<dbReference type="AlphaFoldDB" id="A0A6I4YVL5"/>
<dbReference type="GO" id="GO:0015666">
    <property type="term" value="F:restriction endodeoxyribonuclease activity"/>
    <property type="evidence" value="ECO:0007669"/>
    <property type="project" value="TreeGrafter"/>
</dbReference>
<dbReference type="InterPro" id="IPR011335">
    <property type="entry name" value="Restrct_endonuc-II-like"/>
</dbReference>
<proteinExistence type="predicted"/>
<dbReference type="EMBL" id="WVHK01000119">
    <property type="protein sequence ID" value="MXV21685.1"/>
    <property type="molecule type" value="Genomic_DNA"/>
</dbReference>
<evidence type="ECO:0000256" key="1">
    <source>
        <dbReference type="SAM" id="Phobius"/>
    </source>
</evidence>
<feature type="transmembrane region" description="Helical" evidence="1">
    <location>
        <begin position="12"/>
        <end position="30"/>
    </location>
</feature>
<dbReference type="InterPro" id="IPR007560">
    <property type="entry name" value="Restrct_endonuc_IV_Mrr"/>
</dbReference>
<keyword evidence="1" id="KW-0812">Transmembrane</keyword>